<dbReference type="Proteomes" id="UP001597205">
    <property type="component" value="Unassembled WGS sequence"/>
</dbReference>
<reference evidence="3" key="1">
    <citation type="journal article" date="2019" name="Int. J. Syst. Evol. Microbiol.">
        <title>The Global Catalogue of Microorganisms (GCM) 10K type strain sequencing project: providing services to taxonomists for standard genome sequencing and annotation.</title>
        <authorList>
            <consortium name="The Broad Institute Genomics Platform"/>
            <consortium name="The Broad Institute Genome Sequencing Center for Infectious Disease"/>
            <person name="Wu L."/>
            <person name="Ma J."/>
        </authorList>
    </citation>
    <scope>NUCLEOTIDE SEQUENCE [LARGE SCALE GENOMIC DNA]</scope>
    <source>
        <strain evidence="3">CCUG 52468</strain>
    </source>
</reference>
<comment type="caution">
    <text evidence="2">The sequence shown here is derived from an EMBL/GenBank/DDBJ whole genome shotgun (WGS) entry which is preliminary data.</text>
</comment>
<keyword evidence="3" id="KW-1185">Reference proteome</keyword>
<feature type="signal peptide" evidence="1">
    <location>
        <begin position="1"/>
        <end position="23"/>
    </location>
</feature>
<name>A0ABW3RMW0_9SPHI</name>
<dbReference type="RefSeq" id="WP_380896879.1">
    <property type="nucleotide sequence ID" value="NZ_JBHTKY010000017.1"/>
</dbReference>
<organism evidence="2 3">
    <name type="scientific">Sphingobacterium daejeonense</name>
    <dbReference type="NCBI Taxonomy" id="371142"/>
    <lineage>
        <taxon>Bacteria</taxon>
        <taxon>Pseudomonadati</taxon>
        <taxon>Bacteroidota</taxon>
        <taxon>Sphingobacteriia</taxon>
        <taxon>Sphingobacteriales</taxon>
        <taxon>Sphingobacteriaceae</taxon>
        <taxon>Sphingobacterium</taxon>
    </lineage>
</organism>
<evidence type="ECO:0000313" key="3">
    <source>
        <dbReference type="Proteomes" id="UP001597205"/>
    </source>
</evidence>
<protein>
    <recommendedName>
        <fullName evidence="4">DUF5689 domain-containing protein</fullName>
    </recommendedName>
</protein>
<dbReference type="PROSITE" id="PS51257">
    <property type="entry name" value="PROKAR_LIPOPROTEIN"/>
    <property type="match status" value="1"/>
</dbReference>
<evidence type="ECO:0000313" key="2">
    <source>
        <dbReference type="EMBL" id="MFD1166319.1"/>
    </source>
</evidence>
<evidence type="ECO:0000256" key="1">
    <source>
        <dbReference type="SAM" id="SignalP"/>
    </source>
</evidence>
<evidence type="ECO:0008006" key="4">
    <source>
        <dbReference type="Google" id="ProtNLM"/>
    </source>
</evidence>
<feature type="chain" id="PRO_5047187081" description="DUF5689 domain-containing protein" evidence="1">
    <location>
        <begin position="24"/>
        <end position="232"/>
    </location>
</feature>
<keyword evidence="1" id="KW-0732">Signal</keyword>
<gene>
    <name evidence="2" type="ORF">ACFQ2C_11945</name>
</gene>
<proteinExistence type="predicted"/>
<dbReference type="EMBL" id="JBHTKY010000017">
    <property type="protein sequence ID" value="MFD1166319.1"/>
    <property type="molecule type" value="Genomic_DNA"/>
</dbReference>
<accession>A0ABW3RMW0</accession>
<sequence>MMKNKFRLLIGCFVLLGFFAACDKDGNEIEDEKILTERIEDIIPKQYLDTLNKLNFKVNQGVNPPTVKGTFSVKPHVLDTSNISTDPPAYRFSDAVLTLYGQNNNDFSIKMLGEHFLNDRDTSIATAISGSGNNFTIYGKAKSNIGTAYAISAILISGTLDGENIKNLQTGIIMIDDSHATGLVIKNGQARIAFDSDFITEKIADVDDNKASAKRASTYKSKSTVSLNQIID</sequence>